<dbReference type="GO" id="GO:0005576">
    <property type="term" value="C:extracellular region"/>
    <property type="evidence" value="ECO:0007669"/>
    <property type="project" value="UniProtKB-SubCell"/>
</dbReference>
<comment type="subcellular location">
    <subcellularLocation>
        <location evidence="1">Secreted</location>
    </subcellularLocation>
</comment>
<name>A0A8J4UAC1_CLAMG</name>
<protein>
    <submittedName>
        <fullName evidence="3">Urokinase plasminogen activator surface receptor-like</fullName>
    </submittedName>
</protein>
<dbReference type="EMBL" id="QNUK01000062">
    <property type="protein sequence ID" value="KAF5904183.1"/>
    <property type="molecule type" value="Genomic_DNA"/>
</dbReference>
<keyword evidence="3" id="KW-0675">Receptor</keyword>
<evidence type="ECO:0000256" key="1">
    <source>
        <dbReference type="ARBA" id="ARBA00004613"/>
    </source>
</evidence>
<keyword evidence="2" id="KW-0964">Secreted</keyword>
<accession>A0A8J4UAC1</accession>
<keyword evidence="4" id="KW-1185">Reference proteome</keyword>
<evidence type="ECO:0000256" key="2">
    <source>
        <dbReference type="ARBA" id="ARBA00022525"/>
    </source>
</evidence>
<proteinExistence type="predicted"/>
<feature type="non-terminal residue" evidence="3">
    <location>
        <position position="1"/>
    </location>
</feature>
<organism evidence="3 4">
    <name type="scientific">Clarias magur</name>
    <name type="common">Asian catfish</name>
    <name type="synonym">Macropteronotus magur</name>
    <dbReference type="NCBI Taxonomy" id="1594786"/>
    <lineage>
        <taxon>Eukaryota</taxon>
        <taxon>Metazoa</taxon>
        <taxon>Chordata</taxon>
        <taxon>Craniata</taxon>
        <taxon>Vertebrata</taxon>
        <taxon>Euteleostomi</taxon>
        <taxon>Actinopterygii</taxon>
        <taxon>Neopterygii</taxon>
        <taxon>Teleostei</taxon>
        <taxon>Ostariophysi</taxon>
        <taxon>Siluriformes</taxon>
        <taxon>Clariidae</taxon>
        <taxon>Clarias</taxon>
    </lineage>
</organism>
<dbReference type="Proteomes" id="UP000727407">
    <property type="component" value="Unassembled WGS sequence"/>
</dbReference>
<evidence type="ECO:0000313" key="4">
    <source>
        <dbReference type="Proteomes" id="UP000727407"/>
    </source>
</evidence>
<dbReference type="SUPFAM" id="SSF57302">
    <property type="entry name" value="Snake toxin-like"/>
    <property type="match status" value="1"/>
</dbReference>
<dbReference type="AlphaFoldDB" id="A0A8J4UAC1"/>
<reference evidence="3" key="1">
    <citation type="submission" date="2020-07" db="EMBL/GenBank/DDBJ databases">
        <title>Clarias magur genome sequencing, assembly and annotation.</title>
        <authorList>
            <person name="Kushwaha B."/>
            <person name="Kumar R."/>
            <person name="Das P."/>
            <person name="Joshi C.G."/>
            <person name="Kumar D."/>
            <person name="Nagpure N.S."/>
            <person name="Pandey M."/>
            <person name="Agarwal S."/>
            <person name="Srivastava S."/>
            <person name="Singh M."/>
            <person name="Sahoo L."/>
            <person name="Jayasankar P."/>
            <person name="Meher P.K."/>
            <person name="Koringa P.G."/>
            <person name="Iquebal M.A."/>
            <person name="Das S.P."/>
            <person name="Bit A."/>
            <person name="Patnaik S."/>
            <person name="Patel N."/>
            <person name="Shah T.M."/>
            <person name="Hinsu A."/>
            <person name="Jena J.K."/>
        </authorList>
    </citation>
    <scope>NUCLEOTIDE SEQUENCE</scope>
    <source>
        <strain evidence="3">CIFAMagur01</strain>
        <tissue evidence="3">Testis</tissue>
    </source>
</reference>
<dbReference type="InterPro" id="IPR045860">
    <property type="entry name" value="Snake_toxin-like_sf"/>
</dbReference>
<sequence>HSLVCQCVSPVGFVQCQHQKEINCPDQCASLTFFVKQDDLNVTTVVKTCGAPELCSNNSANMGGVTASRNAYCCNTTLCNSKTLPVLTQQRANGRMCYTCAGSDCSQTMDCVGEEYYCISQT</sequence>
<feature type="non-terminal residue" evidence="3">
    <location>
        <position position="122"/>
    </location>
</feature>
<gene>
    <name evidence="3" type="ORF">DAT39_006110</name>
</gene>
<comment type="caution">
    <text evidence="3">The sequence shown here is derived from an EMBL/GenBank/DDBJ whole genome shotgun (WGS) entry which is preliminary data.</text>
</comment>
<evidence type="ECO:0000313" key="3">
    <source>
        <dbReference type="EMBL" id="KAF5904183.1"/>
    </source>
</evidence>
<dbReference type="OrthoDB" id="5945173at2759"/>
<dbReference type="Gene3D" id="2.10.60.10">
    <property type="entry name" value="CD59"/>
    <property type="match status" value="1"/>
</dbReference>
<dbReference type="PANTHER" id="PTHR20914">
    <property type="entry name" value="LY6/PLAUR DOMAIN-CONTAINING PROTEIN 8"/>
    <property type="match status" value="1"/>
</dbReference>
<dbReference type="PANTHER" id="PTHR20914:SF9">
    <property type="entry name" value="COILED, ISOFORM A"/>
    <property type="match status" value="1"/>
</dbReference>
<dbReference type="InterPro" id="IPR050918">
    <property type="entry name" value="CNF-like_PLA2_Inhibitor"/>
</dbReference>